<dbReference type="RefSeq" id="WP_034876171.1">
    <property type="nucleotide sequence ID" value="NZ_JOKG01000003.1"/>
</dbReference>
<dbReference type="Proteomes" id="UP000028006">
    <property type="component" value="Unassembled WGS sequence"/>
</dbReference>
<evidence type="ECO:0008006" key="3">
    <source>
        <dbReference type="Google" id="ProtNLM"/>
    </source>
</evidence>
<dbReference type="PANTHER" id="PTHR33973:SF4">
    <property type="entry name" value="OS07G0153300 PROTEIN"/>
    <property type="match status" value="1"/>
</dbReference>
<dbReference type="EMBL" id="JOKG01000003">
    <property type="protein sequence ID" value="KEQ13390.1"/>
    <property type="molecule type" value="Genomic_DNA"/>
</dbReference>
<dbReference type="PANTHER" id="PTHR33973">
    <property type="entry name" value="OS07G0153300 PROTEIN"/>
    <property type="match status" value="1"/>
</dbReference>
<sequence length="262" mass="30577">MKSAIYWGSLMHNRIRPKKHRFRYRMASWLIDLDDLQQLDKRLWLFSFNSFNLITFQSKDYGDGSGRCLKQQVNELLVENSIQAADRVELMCSPRMLGYVFNPLSVYFCYRNDQPLAMVYEVTNTFGERHSYVIPVEDSDQTLINQTTSKRLHVSPFFAMNCQYRFRVKIPDNSLSLGIELLDEQGKLFAAVFQGQKKALSNQQTILQLCLLPWQTLKVISAIHWEALKLWIKGIKIVRHQPAEQPFSWSLGKSLVRKGNHL</sequence>
<dbReference type="eggNOG" id="COG3496">
    <property type="taxonomic scope" value="Bacteria"/>
</dbReference>
<keyword evidence="2" id="KW-1185">Reference proteome</keyword>
<dbReference type="AlphaFoldDB" id="A0A081N4L7"/>
<protein>
    <recommendedName>
        <fullName evidence="3">DUF1365 domain-containing protein</fullName>
    </recommendedName>
</protein>
<reference evidence="1 2" key="1">
    <citation type="submission" date="2014-06" db="EMBL/GenBank/DDBJ databases">
        <title>Whole Genome Sequences of Three Symbiotic Endozoicomonas Bacteria.</title>
        <authorList>
            <person name="Neave M.J."/>
            <person name="Apprill A."/>
            <person name="Voolstra C.R."/>
        </authorList>
    </citation>
    <scope>NUCLEOTIDE SEQUENCE [LARGE SCALE GENOMIC DNA]</scope>
    <source>
        <strain evidence="1 2">LMG 24815</strain>
    </source>
</reference>
<dbReference type="Pfam" id="PF07103">
    <property type="entry name" value="DUF1365"/>
    <property type="match status" value="1"/>
</dbReference>
<gene>
    <name evidence="1" type="ORF">GZ77_13395</name>
</gene>
<organism evidence="1 2">
    <name type="scientific">Endozoicomonas montiporae</name>
    <dbReference type="NCBI Taxonomy" id="1027273"/>
    <lineage>
        <taxon>Bacteria</taxon>
        <taxon>Pseudomonadati</taxon>
        <taxon>Pseudomonadota</taxon>
        <taxon>Gammaproteobacteria</taxon>
        <taxon>Oceanospirillales</taxon>
        <taxon>Endozoicomonadaceae</taxon>
        <taxon>Endozoicomonas</taxon>
    </lineage>
</organism>
<accession>A0A081N4L7</accession>
<proteinExistence type="predicted"/>
<dbReference type="InterPro" id="IPR010775">
    <property type="entry name" value="DUF1365"/>
</dbReference>
<name>A0A081N4L7_9GAMM</name>
<comment type="caution">
    <text evidence="1">The sequence shown here is derived from an EMBL/GenBank/DDBJ whole genome shotgun (WGS) entry which is preliminary data.</text>
</comment>
<evidence type="ECO:0000313" key="1">
    <source>
        <dbReference type="EMBL" id="KEQ13390.1"/>
    </source>
</evidence>
<evidence type="ECO:0000313" key="2">
    <source>
        <dbReference type="Proteomes" id="UP000028006"/>
    </source>
</evidence>